<dbReference type="PANTHER" id="PTHR43311">
    <property type="entry name" value="GLUTAMATE--TRNA LIGASE"/>
    <property type="match status" value="1"/>
</dbReference>
<dbReference type="EMBL" id="CP001848">
    <property type="protein sequence ID" value="ADB14876.1"/>
    <property type="molecule type" value="Genomic_DNA"/>
</dbReference>
<reference evidence="9 10" key="1">
    <citation type="journal article" date="2009" name="Stand. Genomic Sci.">
        <title>Complete genome sequence of Pirellula staleyi type strain (ATCC 27377).</title>
        <authorList>
            <person name="Clum A."/>
            <person name="Tindall B.J."/>
            <person name="Sikorski J."/>
            <person name="Ivanova N."/>
            <person name="Mavrommatis K."/>
            <person name="Lucas S."/>
            <person name="Glavina del Rio T."/>
            <person name="Nolan M."/>
            <person name="Chen F."/>
            <person name="Tice H."/>
            <person name="Pitluck S."/>
            <person name="Cheng J.F."/>
            <person name="Chertkov O."/>
            <person name="Brettin T."/>
            <person name="Han C."/>
            <person name="Detter J.C."/>
            <person name="Kuske C."/>
            <person name="Bruce D."/>
            <person name="Goodwin L."/>
            <person name="Ovchinikova G."/>
            <person name="Pati A."/>
            <person name="Mikhailova N."/>
            <person name="Chen A."/>
            <person name="Palaniappan K."/>
            <person name="Land M."/>
            <person name="Hauser L."/>
            <person name="Chang Y.J."/>
            <person name="Jeffries C.D."/>
            <person name="Chain P."/>
            <person name="Rohde M."/>
            <person name="Goker M."/>
            <person name="Bristow J."/>
            <person name="Eisen J.A."/>
            <person name="Markowitz V."/>
            <person name="Hugenholtz P."/>
            <person name="Kyrpides N.C."/>
            <person name="Klenk H.P."/>
            <person name="Lapidus A."/>
        </authorList>
    </citation>
    <scope>NUCLEOTIDE SEQUENCE [LARGE SCALE GENOMIC DNA]</scope>
    <source>
        <strain evidence="10">ATCC 27377 / DSM 6068 / ICPB 4128</strain>
    </source>
</reference>
<keyword evidence="4" id="KW-0862">Zinc</keyword>
<accession>D2R191</accession>
<evidence type="ECO:0000256" key="1">
    <source>
        <dbReference type="ARBA" id="ARBA00022598"/>
    </source>
</evidence>
<dbReference type="SUPFAM" id="SSF52374">
    <property type="entry name" value="Nucleotidylyl transferase"/>
    <property type="match status" value="1"/>
</dbReference>
<dbReference type="InterPro" id="IPR020058">
    <property type="entry name" value="Glu/Gln-tRNA-synth_Ib_cat-dom"/>
</dbReference>
<evidence type="ECO:0000256" key="7">
    <source>
        <dbReference type="RuleBase" id="RU363037"/>
    </source>
</evidence>
<dbReference type="HOGENOM" id="CLU_015768_0_0_0"/>
<dbReference type="KEGG" id="psl:Psta_0180"/>
<dbReference type="OrthoDB" id="9807503at2"/>
<keyword evidence="6 7" id="KW-0030">Aminoacyl-tRNA synthetase</keyword>
<evidence type="ECO:0000259" key="8">
    <source>
        <dbReference type="Pfam" id="PF00749"/>
    </source>
</evidence>
<keyword evidence="2" id="KW-0479">Metal-binding</keyword>
<keyword evidence="10" id="KW-1185">Reference proteome</keyword>
<dbReference type="PANTHER" id="PTHR43311:SF1">
    <property type="entry name" value="GLUTAMYL-Q TRNA(ASP) SYNTHETASE"/>
    <property type="match status" value="1"/>
</dbReference>
<dbReference type="EC" id="6.1.1.17" evidence="9"/>
<keyword evidence="3 7" id="KW-0547">Nucleotide-binding</keyword>
<dbReference type="eggNOG" id="COG0008">
    <property type="taxonomic scope" value="Bacteria"/>
</dbReference>
<comment type="similarity">
    <text evidence="7">Belongs to the class-I aminoacyl-tRNA synthetase family.</text>
</comment>
<dbReference type="GO" id="GO:0006424">
    <property type="term" value="P:glutamyl-tRNA aminoacylation"/>
    <property type="evidence" value="ECO:0007669"/>
    <property type="project" value="TreeGrafter"/>
</dbReference>
<evidence type="ECO:0000256" key="6">
    <source>
        <dbReference type="ARBA" id="ARBA00023146"/>
    </source>
</evidence>
<evidence type="ECO:0000313" key="9">
    <source>
        <dbReference type="EMBL" id="ADB14876.1"/>
    </source>
</evidence>
<evidence type="ECO:0000256" key="3">
    <source>
        <dbReference type="ARBA" id="ARBA00022741"/>
    </source>
</evidence>
<sequence length="339" mass="37612">MTVSNSSFSSNWAPARKVVGRLAPSPTGAQHVGNARTYLLAWLHARLQGGRVVLRMEDIDSPRVKPGAAEEAIVDLKWLGLDWDEGPDVGGPHAPYVQTDRLSLYRQHLELLIERQLIYPCTCTRKDVETAASAPHLDGEPPPYAGTCRFRSPQDASALDTDKFVWRLHTSDQPRTIIDLVRGPCSMNVARDLGDFVIAKGTGVPAYQLAVVADDHAMGITEVLRGDDLLPSAFRQLELYEHFGYQAPQFAHLPLVVGPDGRRLAKRHGDTRLSWLRSQGMKAETLIGWIAYHSKLLDELRPITASQLLGDLRPTMLEQIPAEPLILHPHDVAWLLAQD</sequence>
<dbReference type="PRINTS" id="PR00987">
    <property type="entry name" value="TRNASYNTHGLU"/>
</dbReference>
<protein>
    <submittedName>
        <fullName evidence="9">Glutamate--tRNA ligase</fullName>
        <ecNumber evidence="9">6.1.1.17</ecNumber>
    </submittedName>
</protein>
<dbReference type="InterPro" id="IPR000924">
    <property type="entry name" value="Glu/Gln-tRNA-synth"/>
</dbReference>
<dbReference type="Pfam" id="PF00749">
    <property type="entry name" value="tRNA-synt_1c"/>
    <property type="match status" value="1"/>
</dbReference>
<dbReference type="STRING" id="530564.Psta_0180"/>
<dbReference type="GO" id="GO:0005829">
    <property type="term" value="C:cytosol"/>
    <property type="evidence" value="ECO:0007669"/>
    <property type="project" value="TreeGrafter"/>
</dbReference>
<proteinExistence type="inferred from homology"/>
<dbReference type="InterPro" id="IPR049940">
    <property type="entry name" value="GluQ/Sye"/>
</dbReference>
<evidence type="ECO:0000313" key="10">
    <source>
        <dbReference type="Proteomes" id="UP000001887"/>
    </source>
</evidence>
<keyword evidence="7" id="KW-0648">Protein biosynthesis</keyword>
<dbReference type="Gene3D" id="3.40.50.620">
    <property type="entry name" value="HUPs"/>
    <property type="match status" value="1"/>
</dbReference>
<keyword evidence="5 7" id="KW-0067">ATP-binding</keyword>
<organism evidence="9 10">
    <name type="scientific">Pirellula staleyi (strain ATCC 27377 / DSM 6068 / ICPB 4128)</name>
    <name type="common">Pirella staleyi</name>
    <dbReference type="NCBI Taxonomy" id="530564"/>
    <lineage>
        <taxon>Bacteria</taxon>
        <taxon>Pseudomonadati</taxon>
        <taxon>Planctomycetota</taxon>
        <taxon>Planctomycetia</taxon>
        <taxon>Pirellulales</taxon>
        <taxon>Pirellulaceae</taxon>
        <taxon>Pirellula</taxon>
    </lineage>
</organism>
<dbReference type="GO" id="GO:0004818">
    <property type="term" value="F:glutamate-tRNA ligase activity"/>
    <property type="evidence" value="ECO:0007669"/>
    <property type="project" value="UniProtKB-EC"/>
</dbReference>
<feature type="domain" description="Glutamyl/glutaminyl-tRNA synthetase class Ib catalytic" evidence="8">
    <location>
        <begin position="17"/>
        <end position="290"/>
    </location>
</feature>
<dbReference type="GO" id="GO:0005524">
    <property type="term" value="F:ATP binding"/>
    <property type="evidence" value="ECO:0007669"/>
    <property type="project" value="UniProtKB-KW"/>
</dbReference>
<gene>
    <name evidence="9" type="ordered locus">Psta_0180</name>
</gene>
<dbReference type="NCBIfam" id="NF004315">
    <property type="entry name" value="PRK05710.1-4"/>
    <property type="match status" value="1"/>
</dbReference>
<name>D2R191_PIRSD</name>
<dbReference type="InterPro" id="IPR014729">
    <property type="entry name" value="Rossmann-like_a/b/a_fold"/>
</dbReference>
<evidence type="ECO:0000256" key="2">
    <source>
        <dbReference type="ARBA" id="ARBA00022723"/>
    </source>
</evidence>
<keyword evidence="1 7" id="KW-0436">Ligase</keyword>
<evidence type="ECO:0000256" key="5">
    <source>
        <dbReference type="ARBA" id="ARBA00022840"/>
    </source>
</evidence>
<dbReference type="Proteomes" id="UP000001887">
    <property type="component" value="Chromosome"/>
</dbReference>
<dbReference type="AlphaFoldDB" id="D2R191"/>
<evidence type="ECO:0000256" key="4">
    <source>
        <dbReference type="ARBA" id="ARBA00022833"/>
    </source>
</evidence>